<name>A0A1I6D301_9PSEU</name>
<evidence type="ECO:0008006" key="5">
    <source>
        <dbReference type="Google" id="ProtNLM"/>
    </source>
</evidence>
<reference evidence="4" key="1">
    <citation type="submission" date="2016-10" db="EMBL/GenBank/DDBJ databases">
        <authorList>
            <person name="Varghese N."/>
            <person name="Submissions S."/>
        </authorList>
    </citation>
    <scope>NUCLEOTIDE SEQUENCE [LARGE SCALE GENOMIC DNA]</scope>
    <source>
        <strain evidence="4">DSM 44232</strain>
    </source>
</reference>
<sequence length="272" mass="29276">MAGRSTLLVLLFLLTGCASAPTVSDAAAVYCTAKGRQSETLEAAASLKLVDSTSFGNRVVVGGKTLSFDEWRDQRRADFVKACNALAEPVLKPASPSSSPVWVSTVFTMLASLLVAGAGAWAAWFTANRREDRTRGKQHAVSLRTASNEFVAAVREYCDVQLKGSTDGTPPSAAELWRKRDLLANQFAVTALLWPDWTAPRTLRGEAMAFGDGVASGWQFDRNRTELRPRAAELNAAAAKLDGRVEVLARALERPSDAEKLFAPEFGEGARA</sequence>
<dbReference type="RefSeq" id="WP_093588424.1">
    <property type="nucleotide sequence ID" value="NZ_FOYL01000001.1"/>
</dbReference>
<evidence type="ECO:0000313" key="4">
    <source>
        <dbReference type="Proteomes" id="UP000198583"/>
    </source>
</evidence>
<accession>A0A1I6D301</accession>
<feature type="transmembrane region" description="Helical" evidence="1">
    <location>
        <begin position="101"/>
        <end position="127"/>
    </location>
</feature>
<keyword evidence="1" id="KW-1133">Transmembrane helix</keyword>
<protein>
    <recommendedName>
        <fullName evidence="5">DUF4129 domain-containing protein</fullName>
    </recommendedName>
</protein>
<feature type="chain" id="PRO_5038902425" description="DUF4129 domain-containing protein" evidence="2">
    <location>
        <begin position="21"/>
        <end position="272"/>
    </location>
</feature>
<dbReference type="OrthoDB" id="9843169at2"/>
<evidence type="ECO:0000256" key="1">
    <source>
        <dbReference type="SAM" id="Phobius"/>
    </source>
</evidence>
<organism evidence="3 4">
    <name type="scientific">Lentzea waywayandensis</name>
    <dbReference type="NCBI Taxonomy" id="84724"/>
    <lineage>
        <taxon>Bacteria</taxon>
        <taxon>Bacillati</taxon>
        <taxon>Actinomycetota</taxon>
        <taxon>Actinomycetes</taxon>
        <taxon>Pseudonocardiales</taxon>
        <taxon>Pseudonocardiaceae</taxon>
        <taxon>Lentzea</taxon>
    </lineage>
</organism>
<dbReference type="EMBL" id="FOYL01000001">
    <property type="protein sequence ID" value="SFQ99810.1"/>
    <property type="molecule type" value="Genomic_DNA"/>
</dbReference>
<keyword evidence="2" id="KW-0732">Signal</keyword>
<gene>
    <name evidence="3" type="ORF">SAMN04488564_101932</name>
</gene>
<evidence type="ECO:0000313" key="3">
    <source>
        <dbReference type="EMBL" id="SFQ99810.1"/>
    </source>
</evidence>
<keyword evidence="1" id="KW-0812">Transmembrane</keyword>
<keyword evidence="1" id="KW-0472">Membrane</keyword>
<dbReference type="Proteomes" id="UP000198583">
    <property type="component" value="Unassembled WGS sequence"/>
</dbReference>
<feature type="signal peptide" evidence="2">
    <location>
        <begin position="1"/>
        <end position="20"/>
    </location>
</feature>
<dbReference type="AlphaFoldDB" id="A0A1I6D301"/>
<evidence type="ECO:0000256" key="2">
    <source>
        <dbReference type="SAM" id="SignalP"/>
    </source>
</evidence>
<dbReference type="STRING" id="84724.SAMN04488564_101932"/>
<dbReference type="PROSITE" id="PS51257">
    <property type="entry name" value="PROKAR_LIPOPROTEIN"/>
    <property type="match status" value="1"/>
</dbReference>
<keyword evidence="4" id="KW-1185">Reference proteome</keyword>
<proteinExistence type="predicted"/>